<dbReference type="SUPFAM" id="SSF48726">
    <property type="entry name" value="Immunoglobulin"/>
    <property type="match status" value="1"/>
</dbReference>
<proteinExistence type="predicted"/>
<dbReference type="InterPro" id="IPR013783">
    <property type="entry name" value="Ig-like_fold"/>
</dbReference>
<organism evidence="1 2">
    <name type="scientific">Trichonephila clavata</name>
    <name type="common">Joro spider</name>
    <name type="synonym">Nephila clavata</name>
    <dbReference type="NCBI Taxonomy" id="2740835"/>
    <lineage>
        <taxon>Eukaryota</taxon>
        <taxon>Metazoa</taxon>
        <taxon>Ecdysozoa</taxon>
        <taxon>Arthropoda</taxon>
        <taxon>Chelicerata</taxon>
        <taxon>Arachnida</taxon>
        <taxon>Araneae</taxon>
        <taxon>Araneomorphae</taxon>
        <taxon>Entelegynae</taxon>
        <taxon>Araneoidea</taxon>
        <taxon>Nephilidae</taxon>
        <taxon>Trichonephila</taxon>
    </lineage>
</organism>
<sequence length="119" mass="13505">MDVLYTPETGVHESWFCFRISTPVITSGSSVSSELVIRVQLTDNGAFYRCEANNSALKKPLSAFVRLSVRFPPENVSITVQPLDPRTGDNQTAKPTFYEINHFNNFRSEKFDTKNLSHF</sequence>
<evidence type="ECO:0008006" key="3">
    <source>
        <dbReference type="Google" id="ProtNLM"/>
    </source>
</evidence>
<dbReference type="Proteomes" id="UP000887116">
    <property type="component" value="Unassembled WGS sequence"/>
</dbReference>
<comment type="caution">
    <text evidence="1">The sequence shown here is derived from an EMBL/GenBank/DDBJ whole genome shotgun (WGS) entry which is preliminary data.</text>
</comment>
<accession>A0A8X6LEB1</accession>
<dbReference type="EMBL" id="BMAO01015755">
    <property type="protein sequence ID" value="GFR03984.1"/>
    <property type="molecule type" value="Genomic_DNA"/>
</dbReference>
<name>A0A8X6LEB1_TRICU</name>
<evidence type="ECO:0000313" key="1">
    <source>
        <dbReference type="EMBL" id="GFR03984.1"/>
    </source>
</evidence>
<keyword evidence="2" id="KW-1185">Reference proteome</keyword>
<reference evidence="1" key="1">
    <citation type="submission" date="2020-07" db="EMBL/GenBank/DDBJ databases">
        <title>Multicomponent nature underlies the extraordinary mechanical properties of spider dragline silk.</title>
        <authorList>
            <person name="Kono N."/>
            <person name="Nakamura H."/>
            <person name="Mori M."/>
            <person name="Yoshida Y."/>
            <person name="Ohtoshi R."/>
            <person name="Malay A.D."/>
            <person name="Moran D.A.P."/>
            <person name="Tomita M."/>
            <person name="Numata K."/>
            <person name="Arakawa K."/>
        </authorList>
    </citation>
    <scope>NUCLEOTIDE SEQUENCE</scope>
</reference>
<dbReference type="Gene3D" id="2.60.40.10">
    <property type="entry name" value="Immunoglobulins"/>
    <property type="match status" value="1"/>
</dbReference>
<dbReference type="InterPro" id="IPR036179">
    <property type="entry name" value="Ig-like_dom_sf"/>
</dbReference>
<dbReference type="OrthoDB" id="6431295at2759"/>
<evidence type="ECO:0000313" key="2">
    <source>
        <dbReference type="Proteomes" id="UP000887116"/>
    </source>
</evidence>
<protein>
    <recommendedName>
        <fullName evidence="3">Ig-like domain-containing protein</fullName>
    </recommendedName>
</protein>
<gene>
    <name evidence="1" type="primary">AVEN_145520_1</name>
    <name evidence="1" type="ORF">TNCT_497871</name>
</gene>
<dbReference type="AlphaFoldDB" id="A0A8X6LEB1"/>